<dbReference type="NCBIfam" id="TIGR01640">
    <property type="entry name" value="F_box_assoc_1"/>
    <property type="match status" value="1"/>
</dbReference>
<dbReference type="InterPro" id="IPR006527">
    <property type="entry name" value="F-box-assoc_dom_typ1"/>
</dbReference>
<dbReference type="InterPro" id="IPR015915">
    <property type="entry name" value="Kelch-typ_b-propeller"/>
</dbReference>
<evidence type="ECO:0000313" key="4">
    <source>
        <dbReference type="Proteomes" id="UP000712600"/>
    </source>
</evidence>
<keyword evidence="1" id="KW-1133">Transmembrane helix</keyword>
<dbReference type="Proteomes" id="UP000712600">
    <property type="component" value="Unassembled WGS sequence"/>
</dbReference>
<gene>
    <name evidence="3" type="ORF">F2Q69_00062939</name>
</gene>
<dbReference type="PANTHER" id="PTHR31672:SF13">
    <property type="entry name" value="F-BOX PROTEIN CPR30-LIKE"/>
    <property type="match status" value="1"/>
</dbReference>
<keyword evidence="1" id="KW-0812">Transmembrane</keyword>
<evidence type="ECO:0000256" key="1">
    <source>
        <dbReference type="SAM" id="Phobius"/>
    </source>
</evidence>
<protein>
    <recommendedName>
        <fullName evidence="2">F-box associated beta-propeller type 1 domain-containing protein</fullName>
    </recommendedName>
</protein>
<dbReference type="InterPro" id="IPR011043">
    <property type="entry name" value="Gal_Oxase/kelch_b-propeller"/>
</dbReference>
<feature type="non-terminal residue" evidence="3">
    <location>
        <position position="1"/>
    </location>
</feature>
<dbReference type="PANTHER" id="PTHR31672">
    <property type="entry name" value="BNACNNG10540D PROTEIN"/>
    <property type="match status" value="1"/>
</dbReference>
<evidence type="ECO:0000259" key="2">
    <source>
        <dbReference type="Pfam" id="PF07734"/>
    </source>
</evidence>
<proteinExistence type="predicted"/>
<feature type="transmembrane region" description="Helical" evidence="1">
    <location>
        <begin position="184"/>
        <end position="205"/>
    </location>
</feature>
<feature type="domain" description="F-box associated beta-propeller type 1" evidence="2">
    <location>
        <begin position="12"/>
        <end position="132"/>
    </location>
</feature>
<dbReference type="InterPro" id="IPR017451">
    <property type="entry name" value="F-box-assoc_interact_dom"/>
</dbReference>
<dbReference type="Pfam" id="PF07734">
    <property type="entry name" value="FBA_1"/>
    <property type="match status" value="1"/>
</dbReference>
<dbReference type="InterPro" id="IPR050796">
    <property type="entry name" value="SCF_F-box_component"/>
</dbReference>
<reference evidence="3" key="1">
    <citation type="submission" date="2019-12" db="EMBL/GenBank/DDBJ databases">
        <title>Genome sequencing and annotation of Brassica cretica.</title>
        <authorList>
            <person name="Studholme D.J."/>
            <person name="Sarris P."/>
        </authorList>
    </citation>
    <scope>NUCLEOTIDE SEQUENCE</scope>
    <source>
        <strain evidence="3">PFS-109/04</strain>
        <tissue evidence="3">Leaf</tissue>
    </source>
</reference>
<keyword evidence="1" id="KW-0472">Membrane</keyword>
<accession>A0A8S9RMP5</accession>
<dbReference type="Gene3D" id="2.120.10.80">
    <property type="entry name" value="Kelch-type beta propeller"/>
    <property type="match status" value="1"/>
</dbReference>
<dbReference type="EMBL" id="QGKX02000095">
    <property type="protein sequence ID" value="KAF3574129.1"/>
    <property type="molecule type" value="Genomic_DNA"/>
</dbReference>
<comment type="caution">
    <text evidence="3">The sequence shown here is derived from an EMBL/GenBank/DDBJ whole genome shotgun (WGS) entry which is preliminary data.</text>
</comment>
<name>A0A8S9RMP5_BRACR</name>
<evidence type="ECO:0000313" key="3">
    <source>
        <dbReference type="EMBL" id="KAF3574129.1"/>
    </source>
</evidence>
<organism evidence="3 4">
    <name type="scientific">Brassica cretica</name>
    <name type="common">Mustard</name>
    <dbReference type="NCBI Taxonomy" id="69181"/>
    <lineage>
        <taxon>Eukaryota</taxon>
        <taxon>Viridiplantae</taxon>
        <taxon>Streptophyta</taxon>
        <taxon>Embryophyta</taxon>
        <taxon>Tracheophyta</taxon>
        <taxon>Spermatophyta</taxon>
        <taxon>Magnoliopsida</taxon>
        <taxon>eudicotyledons</taxon>
        <taxon>Gunneridae</taxon>
        <taxon>Pentapetalae</taxon>
        <taxon>rosids</taxon>
        <taxon>malvids</taxon>
        <taxon>Brassicales</taxon>
        <taxon>Brassicaceae</taxon>
        <taxon>Brassiceae</taxon>
        <taxon>Brassica</taxon>
    </lineage>
</organism>
<dbReference type="AlphaFoldDB" id="A0A8S9RMP5"/>
<sequence>LTNSSGFGLDNVTTCEVFDFTTQLWRYVHPASPFTTNPHTDPVYLDGSLYWLTDCEEEPKVLSFDLHTETFHVICDAPFAHVLDPWSVTICILDNRLCVSKKDWPTQDIWSFQYSNKTWTKMCSVDLTQTFSWLGEPQWSLEPIAILDNHKLLLQGRDYRGANFILDLLTNSYHLLVKAFLFPYFRLLFSIFVFRLILLSCYHPFVVSHFKKSIFYAFSCSVMLYAYQLYLVFLEAPLIFITILHITSLLV</sequence>
<dbReference type="SUPFAM" id="SSF50965">
    <property type="entry name" value="Galactose oxidase, central domain"/>
    <property type="match status" value="1"/>
</dbReference>
<feature type="transmembrane region" description="Helical" evidence="1">
    <location>
        <begin position="225"/>
        <end position="250"/>
    </location>
</feature>